<reference evidence="1 2" key="1">
    <citation type="submission" date="2012-05" db="EMBL/GenBank/DDBJ databases">
        <authorList>
            <person name="Weinstock G."/>
            <person name="Sodergren E."/>
            <person name="Lobos E.A."/>
            <person name="Fulton L."/>
            <person name="Fulton R."/>
            <person name="Courtney L."/>
            <person name="Fronick C."/>
            <person name="O'Laughlin M."/>
            <person name="Godfrey J."/>
            <person name="Wilson R.M."/>
            <person name="Miner T."/>
            <person name="Farmer C."/>
            <person name="Delehaunty K."/>
            <person name="Cordes M."/>
            <person name="Minx P."/>
            <person name="Tomlinson C."/>
            <person name="Chen J."/>
            <person name="Wollam A."/>
            <person name="Pepin K.H."/>
            <person name="Bhonagiri V."/>
            <person name="Zhang X."/>
            <person name="Suruliraj S."/>
            <person name="Warren W."/>
            <person name="Mitreva M."/>
            <person name="Mardis E.R."/>
            <person name="Wilson R.K."/>
        </authorList>
    </citation>
    <scope>NUCLEOTIDE SEQUENCE [LARGE SCALE GENOMIC DNA]</scope>
    <source>
        <strain evidence="1 2">F0055</strain>
    </source>
</reference>
<organism evidence="1 2">
    <name type="scientific">Hoylesella saccharolytica F0055</name>
    <dbReference type="NCBI Taxonomy" id="1127699"/>
    <lineage>
        <taxon>Bacteria</taxon>
        <taxon>Pseudomonadati</taxon>
        <taxon>Bacteroidota</taxon>
        <taxon>Bacteroidia</taxon>
        <taxon>Bacteroidales</taxon>
        <taxon>Prevotellaceae</taxon>
        <taxon>Hoylesella</taxon>
    </lineage>
</organism>
<dbReference type="EMBL" id="AMEP01000091">
    <property type="protein sequence ID" value="EKY00084.1"/>
    <property type="molecule type" value="Genomic_DNA"/>
</dbReference>
<proteinExistence type="predicted"/>
<sequence>MQGPYLDNTETEMLQGCGTPVLEGDKRMFEAVGHYAAYHFGDKNRFICHGYYLPWGGTSILVNKELKWPTD</sequence>
<keyword evidence="2" id="KW-1185">Reference proteome</keyword>
<evidence type="ECO:0000313" key="2">
    <source>
        <dbReference type="Proteomes" id="UP000010433"/>
    </source>
</evidence>
<dbReference type="PATRIC" id="fig|1127699.3.peg.1278"/>
<dbReference type="AlphaFoldDB" id="L1N993"/>
<name>L1N993_9BACT</name>
<evidence type="ECO:0000313" key="1">
    <source>
        <dbReference type="EMBL" id="EKY00084.1"/>
    </source>
</evidence>
<dbReference type="HOGENOM" id="CLU_2736721_0_0_10"/>
<accession>L1N993</accession>
<protein>
    <submittedName>
        <fullName evidence="1">Uncharacterized protein</fullName>
    </submittedName>
</protein>
<gene>
    <name evidence="1" type="ORF">HMPREF9151_01382</name>
</gene>
<comment type="caution">
    <text evidence="1">The sequence shown here is derived from an EMBL/GenBank/DDBJ whole genome shotgun (WGS) entry which is preliminary data.</text>
</comment>
<dbReference type="Proteomes" id="UP000010433">
    <property type="component" value="Unassembled WGS sequence"/>
</dbReference>